<evidence type="ECO:0000256" key="2">
    <source>
        <dbReference type="SAM" id="MobiDB-lite"/>
    </source>
</evidence>
<evidence type="ECO:0000313" key="4">
    <source>
        <dbReference type="EMBL" id="RCG22596.1"/>
    </source>
</evidence>
<proteinExistence type="predicted"/>
<evidence type="ECO:0000313" key="5">
    <source>
        <dbReference type="Proteomes" id="UP000253507"/>
    </source>
</evidence>
<accession>A0A367EWS6</accession>
<dbReference type="SUPFAM" id="SSF53756">
    <property type="entry name" value="UDP-Glycosyltransferase/glycogen phosphorylase"/>
    <property type="match status" value="1"/>
</dbReference>
<dbReference type="Pfam" id="PF11997">
    <property type="entry name" value="DUF3492"/>
    <property type="match status" value="1"/>
</dbReference>
<dbReference type="OrthoDB" id="9772485at2"/>
<dbReference type="Pfam" id="PF13692">
    <property type="entry name" value="Glyco_trans_1_4"/>
    <property type="match status" value="1"/>
</dbReference>
<dbReference type="Proteomes" id="UP000253507">
    <property type="component" value="Unassembled WGS sequence"/>
</dbReference>
<feature type="compositionally biased region" description="Low complexity" evidence="2">
    <location>
        <begin position="587"/>
        <end position="604"/>
    </location>
</feature>
<dbReference type="Gene3D" id="3.40.50.2000">
    <property type="entry name" value="Glycogen Phosphorylase B"/>
    <property type="match status" value="2"/>
</dbReference>
<evidence type="ECO:0000256" key="1">
    <source>
        <dbReference type="ARBA" id="ARBA00021292"/>
    </source>
</evidence>
<dbReference type="PANTHER" id="PTHR12526:SF636">
    <property type="entry name" value="BLL3647 PROTEIN"/>
    <property type="match status" value="1"/>
</dbReference>
<dbReference type="InterPro" id="IPR022622">
    <property type="entry name" value="DUF3492"/>
</dbReference>
<dbReference type="PANTHER" id="PTHR12526">
    <property type="entry name" value="GLYCOSYLTRANSFERASE"/>
    <property type="match status" value="1"/>
</dbReference>
<feature type="region of interest" description="Disordered" evidence="2">
    <location>
        <begin position="558"/>
        <end position="683"/>
    </location>
</feature>
<feature type="domain" description="DUF3492" evidence="3">
    <location>
        <begin position="1"/>
        <end position="314"/>
    </location>
</feature>
<keyword evidence="5" id="KW-1185">Reference proteome</keyword>
<name>A0A367EWS6_9ACTN</name>
<dbReference type="GO" id="GO:0016757">
    <property type="term" value="F:glycosyltransferase activity"/>
    <property type="evidence" value="ECO:0007669"/>
    <property type="project" value="TreeGrafter"/>
</dbReference>
<dbReference type="EMBL" id="QOIM01000024">
    <property type="protein sequence ID" value="RCG22596.1"/>
    <property type="molecule type" value="Genomic_DNA"/>
</dbReference>
<dbReference type="RefSeq" id="WP_114014426.1">
    <property type="nucleotide sequence ID" value="NZ_QOIM01000024.1"/>
</dbReference>
<sequence>MRIALLTEGGYPYLRGESALWCDRLLRGLDGHEFAVHALSRSARQERAGWCELPANVTRVRTAPLWGPGEPAGETVRGLGHGLHGRRERRRFRECFSLLAEAVCTAQYGVRADALRGAGAAVGAVVTSQADRFAAGLYGLAELAAERDGLSAALRSEQAVRILQGACRAPGALRAAHAARVEDLLAVAERLERALRPLSLDWYGLRGGEAGLSASDLCHAVGAGPAALPGLLAHRAAGVPLLITEYGVRLRAHYLASAAGATGAVARGVAGAPVRALLGSFQRLLTQEAYARAHVITPGNAHDRTWQERCGADRARLRTVYPGMDPAPFDAVGERSADLPPRDGCRADGAPTLVWAGRIGPAKDVSTLLHAFARVRETLPAARLRIVETGGSDGRSRPAAAGGDGDDAYLPLCRALAARLFPADAGGACPVAFDAVGSRTVPTLADAYAAGDVVVLSSAVEGFPVSLVEAMFCGRATVSTEVGAVREVIGGTGLVVPPRDPRALAEACAALLGDRTRATRLGAAARARALELFTVRQNVETFRALYLEVLARHPAGARAADRAQAPDEDDVATPAHPFARPAESHLPGRWAGATRRGAGTAPAGPEGGRSAGTTGRAGRRTTTRVPAGGATHTPSWAGQDRPADGLSARNRPADGLPARNAPPWRAAPERAAVGAEPEEATTP</sequence>
<reference evidence="4 5" key="1">
    <citation type="submission" date="2018-06" db="EMBL/GenBank/DDBJ databases">
        <title>Streptomyces reniochalinae sp. nov. and Streptomyces diacarnus sp. nov. from marine sponges.</title>
        <authorList>
            <person name="Li L."/>
        </authorList>
    </citation>
    <scope>NUCLEOTIDE SEQUENCE [LARGE SCALE GENOMIC DNA]</scope>
    <source>
        <strain evidence="4 5">LHW50302</strain>
    </source>
</reference>
<feature type="compositionally biased region" description="Low complexity" evidence="2">
    <location>
        <begin position="657"/>
        <end position="672"/>
    </location>
</feature>
<evidence type="ECO:0000259" key="3">
    <source>
        <dbReference type="Pfam" id="PF11997"/>
    </source>
</evidence>
<gene>
    <name evidence="4" type="ORF">DQ392_06020</name>
</gene>
<dbReference type="AlphaFoldDB" id="A0A367EWS6"/>
<protein>
    <recommendedName>
        <fullName evidence="1">D-inositol 3-phosphate glycosyltransferase</fullName>
    </recommendedName>
</protein>
<organism evidence="4 5">
    <name type="scientific">Streptomyces reniochalinae</name>
    <dbReference type="NCBI Taxonomy" id="2250578"/>
    <lineage>
        <taxon>Bacteria</taxon>
        <taxon>Bacillati</taxon>
        <taxon>Actinomycetota</taxon>
        <taxon>Actinomycetes</taxon>
        <taxon>Kitasatosporales</taxon>
        <taxon>Streptomycetaceae</taxon>
        <taxon>Streptomyces</taxon>
    </lineage>
</organism>
<comment type="caution">
    <text evidence="4">The sequence shown here is derived from an EMBL/GenBank/DDBJ whole genome shotgun (WGS) entry which is preliminary data.</text>
</comment>